<proteinExistence type="predicted"/>
<dbReference type="KEGG" id="mkn:MKAN_04695"/>
<name>U5WKF0_MYCKA</name>
<organism evidence="2 3">
    <name type="scientific">Mycobacterium kansasii ATCC 12478</name>
    <dbReference type="NCBI Taxonomy" id="557599"/>
    <lineage>
        <taxon>Bacteria</taxon>
        <taxon>Bacillati</taxon>
        <taxon>Actinomycetota</taxon>
        <taxon>Actinomycetes</taxon>
        <taxon>Mycobacteriales</taxon>
        <taxon>Mycobacteriaceae</taxon>
        <taxon>Mycobacterium</taxon>
    </lineage>
</organism>
<dbReference type="AlphaFoldDB" id="U5WKF0"/>
<dbReference type="Proteomes" id="UP000017786">
    <property type="component" value="Chromosome"/>
</dbReference>
<evidence type="ECO:0000313" key="2">
    <source>
        <dbReference type="EMBL" id="AGZ49658.1"/>
    </source>
</evidence>
<sequence>MLDGLWLPLRVGLLESALEGGSVLLPLGPPLPPDAVSAKRGESGMLGGLSVPLSWGTAVPPDDYDHWAKEDEAAEVAVVPGAVDPEPAESSTDEWDEWAEWNEWEAANAEPRFEVPRSSRVVPHSPAAG</sequence>
<evidence type="ECO:0000256" key="1">
    <source>
        <dbReference type="SAM" id="MobiDB-lite"/>
    </source>
</evidence>
<reference evidence="2 3" key="1">
    <citation type="submission" date="2013-10" db="EMBL/GenBank/DDBJ databases">
        <title>Genome sequence of Mycobacterium kansasii.</title>
        <authorList>
            <consortium name="McGill University Mycobacterium genome consortium"/>
            <person name="Veyrier F.J."/>
            <person name="Behr M.A."/>
        </authorList>
    </citation>
    <scope>NUCLEOTIDE SEQUENCE [LARGE SCALE GENOMIC DNA]</scope>
    <source>
        <strain evidence="2 3">ATCC 12478</strain>
    </source>
</reference>
<dbReference type="HOGENOM" id="CLU_150615_0_0_11"/>
<evidence type="ECO:0000313" key="3">
    <source>
        <dbReference type="Proteomes" id="UP000017786"/>
    </source>
</evidence>
<protein>
    <submittedName>
        <fullName evidence="2">Uncharacterized protein</fullName>
    </submittedName>
</protein>
<gene>
    <name evidence="2" type="ORF">MKAN_04695</name>
</gene>
<dbReference type="eggNOG" id="ENOG5032P8V">
    <property type="taxonomic scope" value="Bacteria"/>
</dbReference>
<dbReference type="EMBL" id="CP006835">
    <property type="protein sequence ID" value="AGZ49658.1"/>
    <property type="molecule type" value="Genomic_DNA"/>
</dbReference>
<accession>U5WKF0</accession>
<feature type="region of interest" description="Disordered" evidence="1">
    <location>
        <begin position="109"/>
        <end position="129"/>
    </location>
</feature>